<dbReference type="Pfam" id="PF13449">
    <property type="entry name" value="Phytase-like"/>
    <property type="match status" value="1"/>
</dbReference>
<dbReference type="RefSeq" id="WP_425346002.1">
    <property type="nucleotide sequence ID" value="NZ_JBGUBD010000007.1"/>
</dbReference>
<evidence type="ECO:0000313" key="3">
    <source>
        <dbReference type="EMBL" id="MFA9479074.1"/>
    </source>
</evidence>
<reference evidence="3 4" key="1">
    <citation type="submission" date="2024-08" db="EMBL/GenBank/DDBJ databases">
        <title>Whole-genome sequencing of halo(alkali)philic microorganisms from hypersaline lakes.</title>
        <authorList>
            <person name="Sorokin D.Y."/>
            <person name="Merkel A.Y."/>
            <person name="Messina E."/>
            <person name="Yakimov M."/>
        </authorList>
    </citation>
    <scope>NUCLEOTIDE SEQUENCE [LARGE SCALE GENOMIC DNA]</scope>
    <source>
        <strain evidence="3 4">AB-hyl4</strain>
    </source>
</reference>
<keyword evidence="1" id="KW-0732">Signal</keyword>
<gene>
    <name evidence="3" type="ORF">ACERK3_12350</name>
</gene>
<comment type="caution">
    <text evidence="3">The sequence shown here is derived from an EMBL/GenBank/DDBJ whole genome shotgun (WGS) entry which is preliminary data.</text>
</comment>
<name>A0ABV4U646_9BACT</name>
<feature type="chain" id="PRO_5045060896" evidence="1">
    <location>
        <begin position="22"/>
        <end position="370"/>
    </location>
</feature>
<dbReference type="SUPFAM" id="SSF50969">
    <property type="entry name" value="YVTN repeat-like/Quinoprotein amine dehydrogenase"/>
    <property type="match status" value="1"/>
</dbReference>
<sequence length="370" mass="40935">MRLTRSWLMLLCLLALTIASADVRADASADADADANSDAGAGEAVQLETVHRFQFTDEASSATELSGITWVEGDRYLAVSDKHDRIYPLRITLDMASGAIEDIEVGPSVTLLRDDGRPLGRTDLEGVAYDRRTNTVLTADELGPTLREHQPDTGTLLRELTPSSHPDLRVFARIRTNLAWESLTLTPDGRHVWTANEESLRNDGPRSTPDAGTLVRLQRLTRDLEPVGQWAYRTDPLPGRITFPPRFARREAAGVSELLALDDGRLLALERHFGGTDAGLAHFRIRIYEIDFTDATDTTDIDRFFDLADDEINTVAKRLVWETISYAPIDNLEGMTLGPELDTGDRAVLLIGDNNGGHTHALYALRLLRP</sequence>
<proteinExistence type="predicted"/>
<dbReference type="Proteomes" id="UP001575105">
    <property type="component" value="Unassembled WGS sequence"/>
</dbReference>
<keyword evidence="4" id="KW-1185">Reference proteome</keyword>
<dbReference type="InterPro" id="IPR027372">
    <property type="entry name" value="Phytase-like_dom"/>
</dbReference>
<feature type="signal peptide" evidence="1">
    <location>
        <begin position="1"/>
        <end position="21"/>
    </location>
</feature>
<organism evidence="3 4">
    <name type="scientific">Natronomicrosphaera hydrolytica</name>
    <dbReference type="NCBI Taxonomy" id="3242702"/>
    <lineage>
        <taxon>Bacteria</taxon>
        <taxon>Pseudomonadati</taxon>
        <taxon>Planctomycetota</taxon>
        <taxon>Phycisphaerae</taxon>
        <taxon>Phycisphaerales</taxon>
        <taxon>Phycisphaeraceae</taxon>
        <taxon>Natronomicrosphaera</taxon>
    </lineage>
</organism>
<dbReference type="EMBL" id="JBGUBD010000007">
    <property type="protein sequence ID" value="MFA9479074.1"/>
    <property type="molecule type" value="Genomic_DNA"/>
</dbReference>
<dbReference type="InterPro" id="IPR011044">
    <property type="entry name" value="Quino_amine_DH_bsu"/>
</dbReference>
<feature type="domain" description="Phytase-like" evidence="2">
    <location>
        <begin position="64"/>
        <end position="356"/>
    </location>
</feature>
<accession>A0ABV4U646</accession>
<protein>
    <submittedName>
        <fullName evidence="3">Esterase-like activity of phytase family protein</fullName>
    </submittedName>
</protein>
<evidence type="ECO:0000313" key="4">
    <source>
        <dbReference type="Proteomes" id="UP001575105"/>
    </source>
</evidence>
<evidence type="ECO:0000259" key="2">
    <source>
        <dbReference type="Pfam" id="PF13449"/>
    </source>
</evidence>
<evidence type="ECO:0000256" key="1">
    <source>
        <dbReference type="SAM" id="SignalP"/>
    </source>
</evidence>